<comment type="caution">
    <text evidence="4">The sequence shown here is derived from an EMBL/GenBank/DDBJ whole genome shotgun (WGS) entry which is preliminary data.</text>
</comment>
<dbReference type="Pfam" id="PF00128">
    <property type="entry name" value="Alpha-amylase"/>
    <property type="match status" value="1"/>
</dbReference>
<sequence>MEKPWWKGAVFYEVYMPSFCDSNGDGIGDFDGLTSKLDYLRELGIGGIWLTPFYKSPKVDNGYDIADYCQIDPDFGTMEDFDRFIQEAKARGIRVIADLVLNHTSSEHAWFKESRSSRTNPKRDWYIWKDAVNGGVPNNWESFFGGTAWEWDAATEQYYYHGFAKEQVDLNWANPEVKEAMKDVMAYWLGKGVSGFRLDVINFLSVSDQFPDNPMDEVTGEQKHVHDQNQDGIMDAIEEISRFVHVHSGMFMVGEVGSEDMDMLKRYSGTGKFDVVFNFNLGSQKEFSPENLFAELKTMEKVHSADQIPTLFFGSHDMDRVISRFGEGDAEIEEERARLMATLALTAKGVPFLYFGEEIGMRNFVAHKLEDMRDIQGLKAYEIALQRGATSAEALKIANTKGRDASRSPMQWKASPHGGFTSGTPWIGMGPNYQQLNVESECNQPNSLLHYYKKLLHLRNTQDVFQLGDYDVLERRGNLILYVRTLKETNTRALVALNYDNQSIQIDPSELLDGQATYILSSRRDTVSGTGLITLLPNEAAIWMRAPLLFE</sequence>
<dbReference type="CDD" id="cd11333">
    <property type="entry name" value="AmyAc_SI_OligoGlu_DGase"/>
    <property type="match status" value="1"/>
</dbReference>
<dbReference type="Proteomes" id="UP000838749">
    <property type="component" value="Unassembled WGS sequence"/>
</dbReference>
<accession>A0ABM9B9Z6</accession>
<dbReference type="RefSeq" id="WP_234532520.1">
    <property type="nucleotide sequence ID" value="NZ_CAKMAB010000005.1"/>
</dbReference>
<feature type="domain" description="Glycosyl hydrolase family 13 catalytic" evidence="3">
    <location>
        <begin position="13"/>
        <end position="407"/>
    </location>
</feature>
<dbReference type="Gene3D" id="3.90.400.10">
    <property type="entry name" value="Oligo-1,6-glucosidase, Domain 2"/>
    <property type="match status" value="1"/>
</dbReference>
<dbReference type="PANTHER" id="PTHR10357">
    <property type="entry name" value="ALPHA-AMYLASE FAMILY MEMBER"/>
    <property type="match status" value="1"/>
</dbReference>
<dbReference type="GO" id="GO:0004574">
    <property type="term" value="F:oligo-1,6-glucosidase activity"/>
    <property type="evidence" value="ECO:0007669"/>
    <property type="project" value="UniProtKB-EC"/>
</dbReference>
<dbReference type="EC" id="3.2.1.10" evidence="4"/>
<protein>
    <submittedName>
        <fullName evidence="4">Oligo-1,6-glucosidase</fullName>
        <ecNumber evidence="4">3.2.1.10</ecNumber>
    </submittedName>
</protein>
<keyword evidence="5" id="KW-1185">Reference proteome</keyword>
<evidence type="ECO:0000256" key="1">
    <source>
        <dbReference type="ARBA" id="ARBA00008061"/>
    </source>
</evidence>
<dbReference type="InterPro" id="IPR045857">
    <property type="entry name" value="O16G_dom_2"/>
</dbReference>
<dbReference type="InterPro" id="IPR017853">
    <property type="entry name" value="GH"/>
</dbReference>
<dbReference type="SMART" id="SM00642">
    <property type="entry name" value="Aamy"/>
    <property type="match status" value="1"/>
</dbReference>
<dbReference type="EMBL" id="CAKMAB010000005">
    <property type="protein sequence ID" value="CAH1055237.1"/>
    <property type="molecule type" value="Genomic_DNA"/>
</dbReference>
<evidence type="ECO:0000259" key="3">
    <source>
        <dbReference type="SMART" id="SM00642"/>
    </source>
</evidence>
<dbReference type="PANTHER" id="PTHR10357:SF179">
    <property type="entry name" value="NEUTRAL AND BASIC AMINO ACID TRANSPORT PROTEIN RBAT"/>
    <property type="match status" value="1"/>
</dbReference>
<keyword evidence="4" id="KW-0378">Hydrolase</keyword>
<organism evidence="4 5">
    <name type="scientific">Paenibacillus pseudetheri</name>
    <dbReference type="NCBI Taxonomy" id="2897682"/>
    <lineage>
        <taxon>Bacteria</taxon>
        <taxon>Bacillati</taxon>
        <taxon>Bacillota</taxon>
        <taxon>Bacilli</taxon>
        <taxon>Bacillales</taxon>
        <taxon>Paenibacillaceae</taxon>
        <taxon>Paenibacillus</taxon>
    </lineage>
</organism>
<comment type="similarity">
    <text evidence="1">Belongs to the glycosyl hydrolase 13 family.</text>
</comment>
<evidence type="ECO:0000256" key="2">
    <source>
        <dbReference type="ARBA" id="ARBA00023295"/>
    </source>
</evidence>
<name>A0ABM9B9Z6_9BACL</name>
<dbReference type="InterPro" id="IPR006047">
    <property type="entry name" value="GH13_cat_dom"/>
</dbReference>
<reference evidence="4" key="1">
    <citation type="submission" date="2021-12" db="EMBL/GenBank/DDBJ databases">
        <authorList>
            <person name="Criscuolo A."/>
        </authorList>
    </citation>
    <scope>NUCLEOTIDE SEQUENCE</scope>
    <source>
        <strain evidence="4">CIP111894</strain>
    </source>
</reference>
<dbReference type="SUPFAM" id="SSF51445">
    <property type="entry name" value="(Trans)glycosidases"/>
    <property type="match status" value="1"/>
</dbReference>
<keyword evidence="2 4" id="KW-0326">Glycosidase</keyword>
<dbReference type="Gene3D" id="3.20.20.80">
    <property type="entry name" value="Glycosidases"/>
    <property type="match status" value="1"/>
</dbReference>
<evidence type="ECO:0000313" key="5">
    <source>
        <dbReference type="Proteomes" id="UP000838749"/>
    </source>
</evidence>
<evidence type="ECO:0000313" key="4">
    <source>
        <dbReference type="EMBL" id="CAH1055237.1"/>
    </source>
</evidence>
<dbReference type="SUPFAM" id="SSF51011">
    <property type="entry name" value="Glycosyl hydrolase domain"/>
    <property type="match status" value="1"/>
</dbReference>
<proteinExistence type="inferred from homology"/>
<gene>
    <name evidence="4" type="primary">malL_3</name>
    <name evidence="4" type="ORF">PAECIP111894_01387</name>
</gene>